<proteinExistence type="predicted"/>
<organism evidence="2">
    <name type="scientific">marine sediment metagenome</name>
    <dbReference type="NCBI Taxonomy" id="412755"/>
    <lineage>
        <taxon>unclassified sequences</taxon>
        <taxon>metagenomes</taxon>
        <taxon>ecological metagenomes</taxon>
    </lineage>
</organism>
<dbReference type="EMBL" id="LAZR01053197">
    <property type="protein sequence ID" value="KKK81272.1"/>
    <property type="molecule type" value="Genomic_DNA"/>
</dbReference>
<evidence type="ECO:0000313" key="2">
    <source>
        <dbReference type="EMBL" id="KKK81272.1"/>
    </source>
</evidence>
<protein>
    <submittedName>
        <fullName evidence="2">Uncharacterized protein</fullName>
    </submittedName>
</protein>
<name>A0A0F8YIP7_9ZZZZ</name>
<dbReference type="AlphaFoldDB" id="A0A0F8YIP7"/>
<reference evidence="2" key="1">
    <citation type="journal article" date="2015" name="Nature">
        <title>Complex archaea that bridge the gap between prokaryotes and eukaryotes.</title>
        <authorList>
            <person name="Spang A."/>
            <person name="Saw J.H."/>
            <person name="Jorgensen S.L."/>
            <person name="Zaremba-Niedzwiedzka K."/>
            <person name="Martijn J."/>
            <person name="Lind A.E."/>
            <person name="van Eijk R."/>
            <person name="Schleper C."/>
            <person name="Guy L."/>
            <person name="Ettema T.J."/>
        </authorList>
    </citation>
    <scope>NUCLEOTIDE SEQUENCE</scope>
</reference>
<comment type="caution">
    <text evidence="2">The sequence shown here is derived from an EMBL/GenBank/DDBJ whole genome shotgun (WGS) entry which is preliminary data.</text>
</comment>
<feature type="compositionally biased region" description="Basic and acidic residues" evidence="1">
    <location>
        <begin position="85"/>
        <end position="102"/>
    </location>
</feature>
<feature type="non-terminal residue" evidence="2">
    <location>
        <position position="167"/>
    </location>
</feature>
<evidence type="ECO:0000256" key="1">
    <source>
        <dbReference type="SAM" id="MobiDB-lite"/>
    </source>
</evidence>
<sequence length="167" mass="17712">MSLQAAFRKRLRKAGPYQLTGMGKRPGKRGMGVSGAGGVAKPGWASTKQPIPGGGSKVSQHKDKQGSTAHHAGSTGGNFRPSPADPKRGELPKRPLAEDRYAGRAPGDTSKPPRGWNTSRFNPKNKVRGGGKFKQVPADNPYAGGHKNVKAAVTKAARMISKHKDKR</sequence>
<feature type="region of interest" description="Disordered" evidence="1">
    <location>
        <begin position="1"/>
        <end position="149"/>
    </location>
</feature>
<feature type="compositionally biased region" description="Gly residues" evidence="1">
    <location>
        <begin position="29"/>
        <end position="40"/>
    </location>
</feature>
<accession>A0A0F8YIP7</accession>
<gene>
    <name evidence="2" type="ORF">LCGC14_2815160</name>
</gene>